<dbReference type="InterPro" id="IPR019425">
    <property type="entry name" value="7TM_GPCR_serpentine_rcpt_Srt"/>
</dbReference>
<organism evidence="2 3">
    <name type="scientific">Ditylenchus dipsaci</name>
    <dbReference type="NCBI Taxonomy" id="166011"/>
    <lineage>
        <taxon>Eukaryota</taxon>
        <taxon>Metazoa</taxon>
        <taxon>Ecdysozoa</taxon>
        <taxon>Nematoda</taxon>
        <taxon>Chromadorea</taxon>
        <taxon>Rhabditida</taxon>
        <taxon>Tylenchina</taxon>
        <taxon>Tylenchomorpha</taxon>
        <taxon>Sphaerularioidea</taxon>
        <taxon>Anguinidae</taxon>
        <taxon>Anguininae</taxon>
        <taxon>Ditylenchus</taxon>
    </lineage>
</organism>
<reference evidence="3" key="1">
    <citation type="submission" date="2022-11" db="UniProtKB">
        <authorList>
            <consortium name="WormBaseParasite"/>
        </authorList>
    </citation>
    <scope>IDENTIFICATION</scope>
</reference>
<dbReference type="WBParaSite" id="jg26713">
    <property type="protein sequence ID" value="jg26713"/>
    <property type="gene ID" value="jg26713"/>
</dbReference>
<sequence>MLFLQITFVSFFNFTCCVIFVYSKYVSISELIIHINQFVWFFVHGFPPVIYLTLNKTIQDDSIELFNLCIKQKKLSSQLLEIQALRSIPAFWSAF</sequence>
<dbReference type="Pfam" id="PF10321">
    <property type="entry name" value="7TM_GPCR_Srt"/>
    <property type="match status" value="1"/>
</dbReference>
<keyword evidence="1" id="KW-1133">Transmembrane helix</keyword>
<dbReference type="PANTHER" id="PTHR23021:SF11">
    <property type="entry name" value="SERPENTINE RECEPTOR, CLASS T"/>
    <property type="match status" value="1"/>
</dbReference>
<keyword evidence="2" id="KW-1185">Reference proteome</keyword>
<dbReference type="PANTHER" id="PTHR23021">
    <property type="entry name" value="SERPENTINE RECEPTOR, CLASS T"/>
    <property type="match status" value="1"/>
</dbReference>
<keyword evidence="1" id="KW-0812">Transmembrane</keyword>
<dbReference type="AlphaFoldDB" id="A0A915E4T9"/>
<evidence type="ECO:0000256" key="1">
    <source>
        <dbReference type="SAM" id="Phobius"/>
    </source>
</evidence>
<name>A0A915E4T9_9BILA</name>
<accession>A0A915E4T9</accession>
<feature type="transmembrane region" description="Helical" evidence="1">
    <location>
        <begin position="38"/>
        <end position="54"/>
    </location>
</feature>
<evidence type="ECO:0000313" key="3">
    <source>
        <dbReference type="WBParaSite" id="jg26713"/>
    </source>
</evidence>
<proteinExistence type="predicted"/>
<keyword evidence="1" id="KW-0472">Membrane</keyword>
<dbReference type="Proteomes" id="UP000887574">
    <property type="component" value="Unplaced"/>
</dbReference>
<evidence type="ECO:0000313" key="2">
    <source>
        <dbReference type="Proteomes" id="UP000887574"/>
    </source>
</evidence>
<feature type="transmembrane region" description="Helical" evidence="1">
    <location>
        <begin position="6"/>
        <end position="26"/>
    </location>
</feature>
<protein>
    <submittedName>
        <fullName evidence="3">Uncharacterized protein</fullName>
    </submittedName>
</protein>